<accession>A0A0R2CDC1</accession>
<dbReference type="AlphaFoldDB" id="A0A0R2CDC1"/>
<dbReference type="PATRIC" id="fig|1133569.4.peg.53"/>
<name>A0A0R2CDC1_9LACO</name>
<dbReference type="SUPFAM" id="SSF158622">
    <property type="entry name" value="YheA/YmcA-like"/>
    <property type="match status" value="1"/>
</dbReference>
<dbReference type="RefSeq" id="WP_010580107.1">
    <property type="nucleotide sequence ID" value="NZ_AHYZ01000060.1"/>
</dbReference>
<dbReference type="InterPro" id="IPR010368">
    <property type="entry name" value="Com_YlbF"/>
</dbReference>
<comment type="caution">
    <text evidence="2">The sequence shown here is derived from an EMBL/GenBank/DDBJ whole genome shotgun (WGS) entry which is preliminary data.</text>
</comment>
<dbReference type="eggNOG" id="COG3679">
    <property type="taxonomic scope" value="Bacteria"/>
</dbReference>
<protein>
    <recommendedName>
        <fullName evidence="1">UPF0342 protein FD21_GL000052</fullName>
    </recommendedName>
</protein>
<gene>
    <name evidence="2" type="ORF">FD21_GL000052</name>
</gene>
<dbReference type="Pfam" id="PF06133">
    <property type="entry name" value="Com_YlbF"/>
    <property type="match status" value="1"/>
</dbReference>
<comment type="similarity">
    <text evidence="1">Belongs to the UPF0342 family.</text>
</comment>
<reference evidence="2 3" key="1">
    <citation type="journal article" date="2015" name="Genome Announc.">
        <title>Expanding the biotechnology potential of lactobacilli through comparative genomics of 213 strains and associated genera.</title>
        <authorList>
            <person name="Sun Z."/>
            <person name="Harris H.M."/>
            <person name="McCann A."/>
            <person name="Guo C."/>
            <person name="Argimon S."/>
            <person name="Zhang W."/>
            <person name="Yang X."/>
            <person name="Jeffery I.B."/>
            <person name="Cooney J.C."/>
            <person name="Kagawa T.F."/>
            <person name="Liu W."/>
            <person name="Song Y."/>
            <person name="Salvetti E."/>
            <person name="Wrobel A."/>
            <person name="Rasinkangas P."/>
            <person name="Parkhill J."/>
            <person name="Rea M.C."/>
            <person name="O'Sullivan O."/>
            <person name="Ritari J."/>
            <person name="Douillard F.P."/>
            <person name="Paul Ross R."/>
            <person name="Yang R."/>
            <person name="Briner A.E."/>
            <person name="Felis G.E."/>
            <person name="de Vos W.M."/>
            <person name="Barrangou R."/>
            <person name="Klaenhammer T.R."/>
            <person name="Caufield P.W."/>
            <person name="Cui Y."/>
            <person name="Zhang H."/>
            <person name="O'Toole P.W."/>
        </authorList>
    </citation>
    <scope>NUCLEOTIDE SEQUENCE [LARGE SCALE GENOMIC DNA]</scope>
    <source>
        <strain evidence="2 3">DSM 20605</strain>
    </source>
</reference>
<evidence type="ECO:0000313" key="3">
    <source>
        <dbReference type="Proteomes" id="UP000051576"/>
    </source>
</evidence>
<evidence type="ECO:0000256" key="1">
    <source>
        <dbReference type="HAMAP-Rule" id="MF_01526"/>
    </source>
</evidence>
<dbReference type="InterPro" id="IPR023378">
    <property type="entry name" value="YheA/YmcA-like_dom_sf"/>
</dbReference>
<dbReference type="Gene3D" id="1.20.1500.10">
    <property type="entry name" value="YheA/YmcA-like"/>
    <property type="match status" value="1"/>
</dbReference>
<organism evidence="2 3">
    <name type="scientific">Liquorilactobacillus vini DSM 20605</name>
    <dbReference type="NCBI Taxonomy" id="1133569"/>
    <lineage>
        <taxon>Bacteria</taxon>
        <taxon>Bacillati</taxon>
        <taxon>Bacillota</taxon>
        <taxon>Bacilli</taxon>
        <taxon>Lactobacillales</taxon>
        <taxon>Lactobacillaceae</taxon>
        <taxon>Liquorilactobacillus</taxon>
    </lineage>
</organism>
<dbReference type="EMBL" id="AYYX01000001">
    <property type="protein sequence ID" value="KRM89757.1"/>
    <property type="molecule type" value="Genomic_DNA"/>
</dbReference>
<evidence type="ECO:0000313" key="2">
    <source>
        <dbReference type="EMBL" id="KRM89757.1"/>
    </source>
</evidence>
<proteinExistence type="inferred from homology"/>
<keyword evidence="3" id="KW-1185">Reference proteome</keyword>
<dbReference type="Proteomes" id="UP000051576">
    <property type="component" value="Unassembled WGS sequence"/>
</dbReference>
<dbReference type="STRING" id="1133569.FD21_GL000052"/>
<sequence>MVNIYDTANQLEEDLQKTSEFLALKGAYAKIKQDPLALAMFKKFQQKQIEFQKKQTDGTLKDEDINQLKDLGERVQKNPLIVDLMQKEQGLAHLLDEISQIMFKPVDELYRD</sequence>
<dbReference type="HAMAP" id="MF_01526">
    <property type="entry name" value="UPF0342"/>
    <property type="match status" value="1"/>
</dbReference>
<dbReference type="OrthoDB" id="9811402at2"/>